<dbReference type="Gene3D" id="3.90.550.10">
    <property type="entry name" value="Spore Coat Polysaccharide Biosynthesis Protein SpsA, Chain A"/>
    <property type="match status" value="1"/>
</dbReference>
<evidence type="ECO:0000313" key="3">
    <source>
        <dbReference type="EMBL" id="QJB44246.1"/>
    </source>
</evidence>
<reference evidence="3 4" key="2">
    <citation type="submission" date="2020-04" db="EMBL/GenBank/DDBJ databases">
        <authorList>
            <person name="Fomenkov A."/>
            <person name="Anton B.P."/>
            <person name="Roberts R.J."/>
        </authorList>
    </citation>
    <scope>NUCLEOTIDE SEQUENCE [LARGE SCALE GENOMIC DNA]</scope>
    <source>
        <strain evidence="3 4">CCAP 1403/13f</strain>
    </source>
</reference>
<dbReference type="SUPFAM" id="SSF53448">
    <property type="entry name" value="Nucleotide-diphospho-sugar transferases"/>
    <property type="match status" value="1"/>
</dbReference>
<dbReference type="InterPro" id="IPR029044">
    <property type="entry name" value="Nucleotide-diphossugar_trans"/>
</dbReference>
<feature type="transmembrane region" description="Helical" evidence="1">
    <location>
        <begin position="206"/>
        <end position="224"/>
    </location>
</feature>
<keyword evidence="1" id="KW-0472">Membrane</keyword>
<reference evidence="3 4" key="1">
    <citation type="submission" date="2020-04" db="EMBL/GenBank/DDBJ databases">
        <title>Genome-Wide Identification of 5-Methylcytosine Sites in Bacterial Genomes By High-Throughput Sequencing of MspJI Restriction Fragments.</title>
        <authorList>
            <person name="Wu V."/>
        </authorList>
    </citation>
    <scope>NUCLEOTIDE SEQUENCE [LARGE SCALE GENOMIC DNA]</scope>
    <source>
        <strain evidence="3 4">CCAP 1403/13f</strain>
    </source>
</reference>
<feature type="domain" description="Glycosyltransferase 2-like" evidence="2">
    <location>
        <begin position="9"/>
        <end position="95"/>
    </location>
</feature>
<evidence type="ECO:0000259" key="2">
    <source>
        <dbReference type="Pfam" id="PF00535"/>
    </source>
</evidence>
<sequence>MLEEITPLILTYNEENNINRTLEKLKWASKIIVIDSYSTDKTLEILSSYPQLEVFPRKFDSFASQCNYGLSKITSEWVLSLDADYILTDDLIREITSLPIDSAINSYSVRFKYCVFGKPLRGTLLPPRKVLYKKEKAIYQNDGHAHKVIVQGKSSQLSAYIHHDDRKPLSRWLWAQDRYMVIESKKLLETPEHELSIGDRIRKRKILAPLIIFIYCLILKGAILDGWHGWYYTFQRVLAEILLGIHIIEAEKIDIERTQK</sequence>
<protein>
    <submittedName>
        <fullName evidence="3">Glycosyltransferase family 2 protein</fullName>
    </submittedName>
</protein>
<evidence type="ECO:0000256" key="1">
    <source>
        <dbReference type="SAM" id="Phobius"/>
    </source>
</evidence>
<dbReference type="RefSeq" id="WP_168695539.1">
    <property type="nucleotide sequence ID" value="NZ_CP051206.1"/>
</dbReference>
<proteinExistence type="predicted"/>
<name>A0A6H2BZ53_DOLFA</name>
<keyword evidence="1" id="KW-0812">Transmembrane</keyword>
<keyword evidence="1" id="KW-1133">Transmembrane helix</keyword>
<dbReference type="PANTHER" id="PTHR43630:SF2">
    <property type="entry name" value="GLYCOSYLTRANSFERASE"/>
    <property type="match status" value="1"/>
</dbReference>
<dbReference type="Pfam" id="PF00535">
    <property type="entry name" value="Glycos_transf_2"/>
    <property type="match status" value="1"/>
</dbReference>
<organism evidence="3 4">
    <name type="scientific">Dolichospermum flos-aquae CCAP 1403/13F</name>
    <dbReference type="NCBI Taxonomy" id="315271"/>
    <lineage>
        <taxon>Bacteria</taxon>
        <taxon>Bacillati</taxon>
        <taxon>Cyanobacteriota</taxon>
        <taxon>Cyanophyceae</taxon>
        <taxon>Nostocales</taxon>
        <taxon>Aphanizomenonaceae</taxon>
        <taxon>Dolichospermum</taxon>
    </lineage>
</organism>
<keyword evidence="3" id="KW-0808">Transferase</keyword>
<dbReference type="EMBL" id="CP051206">
    <property type="protein sequence ID" value="QJB44246.1"/>
    <property type="molecule type" value="Genomic_DNA"/>
</dbReference>
<dbReference type="CDD" id="cd02511">
    <property type="entry name" value="Beta4Glucosyltransferase"/>
    <property type="match status" value="1"/>
</dbReference>
<dbReference type="PANTHER" id="PTHR43630">
    <property type="entry name" value="POLY-BETA-1,6-N-ACETYL-D-GLUCOSAMINE SYNTHASE"/>
    <property type="match status" value="1"/>
</dbReference>
<evidence type="ECO:0000313" key="4">
    <source>
        <dbReference type="Proteomes" id="UP000502433"/>
    </source>
</evidence>
<gene>
    <name evidence="3" type="ORF">HGD76_08645</name>
</gene>
<dbReference type="KEGG" id="dfs:HGD76_08645"/>
<dbReference type="GO" id="GO:0016740">
    <property type="term" value="F:transferase activity"/>
    <property type="evidence" value="ECO:0007669"/>
    <property type="project" value="UniProtKB-KW"/>
</dbReference>
<dbReference type="InterPro" id="IPR001173">
    <property type="entry name" value="Glyco_trans_2-like"/>
</dbReference>
<dbReference type="Proteomes" id="UP000502433">
    <property type="component" value="Chromosome"/>
</dbReference>
<dbReference type="AlphaFoldDB" id="A0A6H2BZ53"/>
<accession>A0A6H2BZ53</accession>